<feature type="domain" description="SnoaL-like" evidence="1">
    <location>
        <begin position="11"/>
        <end position="111"/>
    </location>
</feature>
<dbReference type="Gene3D" id="3.10.450.50">
    <property type="match status" value="1"/>
</dbReference>
<dbReference type="AlphaFoldDB" id="A0A2N0H385"/>
<dbReference type="InterPro" id="IPR037401">
    <property type="entry name" value="SnoaL-like"/>
</dbReference>
<evidence type="ECO:0000313" key="2">
    <source>
        <dbReference type="EMBL" id="PKB13403.1"/>
    </source>
</evidence>
<dbReference type="InterPro" id="IPR032710">
    <property type="entry name" value="NTF2-like_dom_sf"/>
</dbReference>
<dbReference type="OrthoDB" id="7207122at2"/>
<dbReference type="EMBL" id="PHUF01000007">
    <property type="protein sequence ID" value="PKB13403.1"/>
    <property type="molecule type" value="Genomic_DNA"/>
</dbReference>
<sequence length="131" mass="14531">MSEESTVLAVAERFFAAVEAGDAATVRDSYAPDVVIWHGHTRQQQDRETNVDTLTQFIALTGDRRYTDRKLRFFPGGFVQQHLLIATSNGGAVLELPAALVCEVADGRITRLEEYFDNAAVIEWSQAPNFA</sequence>
<dbReference type="Proteomes" id="UP000232587">
    <property type="component" value="Unassembled WGS sequence"/>
</dbReference>
<organism evidence="2 3">
    <name type="scientific">Novosphingobium kunmingense</name>
    <dbReference type="NCBI Taxonomy" id="1211806"/>
    <lineage>
        <taxon>Bacteria</taxon>
        <taxon>Pseudomonadati</taxon>
        <taxon>Pseudomonadota</taxon>
        <taxon>Alphaproteobacteria</taxon>
        <taxon>Sphingomonadales</taxon>
        <taxon>Sphingomonadaceae</taxon>
        <taxon>Novosphingobium</taxon>
    </lineage>
</organism>
<evidence type="ECO:0000259" key="1">
    <source>
        <dbReference type="Pfam" id="PF12680"/>
    </source>
</evidence>
<dbReference type="SUPFAM" id="SSF54427">
    <property type="entry name" value="NTF2-like"/>
    <property type="match status" value="1"/>
</dbReference>
<dbReference type="GO" id="GO:0016853">
    <property type="term" value="F:isomerase activity"/>
    <property type="evidence" value="ECO:0007669"/>
    <property type="project" value="UniProtKB-KW"/>
</dbReference>
<keyword evidence="3" id="KW-1185">Reference proteome</keyword>
<name>A0A2N0H385_9SPHN</name>
<dbReference type="RefSeq" id="WP_100868387.1">
    <property type="nucleotide sequence ID" value="NZ_PHUF01000007.1"/>
</dbReference>
<protein>
    <submittedName>
        <fullName evidence="2">Ketosteroid isomerase-like protein</fullName>
    </submittedName>
</protein>
<keyword evidence="2" id="KW-0413">Isomerase</keyword>
<dbReference type="Pfam" id="PF12680">
    <property type="entry name" value="SnoaL_2"/>
    <property type="match status" value="1"/>
</dbReference>
<gene>
    <name evidence="2" type="ORF">B0I00_3202</name>
</gene>
<accession>A0A2N0H385</accession>
<comment type="caution">
    <text evidence="2">The sequence shown here is derived from an EMBL/GenBank/DDBJ whole genome shotgun (WGS) entry which is preliminary data.</text>
</comment>
<evidence type="ECO:0000313" key="3">
    <source>
        <dbReference type="Proteomes" id="UP000232587"/>
    </source>
</evidence>
<reference evidence="2 3" key="1">
    <citation type="submission" date="2017-11" db="EMBL/GenBank/DDBJ databases">
        <title>Genomic Encyclopedia of Type Strains, Phase III (KMG-III): the genomes of soil and plant-associated and newly described type strains.</title>
        <authorList>
            <person name="Whitman W."/>
        </authorList>
    </citation>
    <scope>NUCLEOTIDE SEQUENCE [LARGE SCALE GENOMIC DNA]</scope>
    <source>
        <strain evidence="2 3">CGMCC 1.12274</strain>
    </source>
</reference>
<proteinExistence type="predicted"/>